<evidence type="ECO:0000313" key="2">
    <source>
        <dbReference type="EMBL" id="CAD9235977.1"/>
    </source>
</evidence>
<protein>
    <submittedName>
        <fullName evidence="2">Uncharacterized protein</fullName>
    </submittedName>
</protein>
<feature type="region of interest" description="Disordered" evidence="1">
    <location>
        <begin position="1"/>
        <end position="58"/>
    </location>
</feature>
<evidence type="ECO:0000256" key="1">
    <source>
        <dbReference type="SAM" id="MobiDB-lite"/>
    </source>
</evidence>
<reference evidence="2" key="1">
    <citation type="submission" date="2021-01" db="EMBL/GenBank/DDBJ databases">
        <authorList>
            <person name="Corre E."/>
            <person name="Pelletier E."/>
            <person name="Niang G."/>
            <person name="Scheremetjew M."/>
            <person name="Finn R."/>
            <person name="Kale V."/>
            <person name="Holt S."/>
            <person name="Cochrane G."/>
            <person name="Meng A."/>
            <person name="Brown T."/>
            <person name="Cohen L."/>
        </authorList>
    </citation>
    <scope>NUCLEOTIDE SEQUENCE</scope>
    <source>
        <strain evidence="2">SAG 36.94</strain>
    </source>
</reference>
<name>A0A7S1THB3_9RHOD</name>
<dbReference type="EMBL" id="HBGH01014551">
    <property type="protein sequence ID" value="CAD9235977.1"/>
    <property type="molecule type" value="Transcribed_RNA"/>
</dbReference>
<organism evidence="2">
    <name type="scientific">Compsopogon caeruleus</name>
    <dbReference type="NCBI Taxonomy" id="31354"/>
    <lineage>
        <taxon>Eukaryota</taxon>
        <taxon>Rhodophyta</taxon>
        <taxon>Compsopogonophyceae</taxon>
        <taxon>Compsopogonales</taxon>
        <taxon>Compsopogonaceae</taxon>
        <taxon>Compsopogon</taxon>
    </lineage>
</organism>
<accession>A0A7S1THB3</accession>
<proteinExistence type="predicted"/>
<gene>
    <name evidence="2" type="ORF">CCAE0312_LOCUS8069</name>
</gene>
<sequence length="109" mass="11920">MCRIRNNDCSPTPPALGTTPFIPKKILQRVLSPSRSGEPSSTGDREIMVSRAGMTQRRKIHTTSSLLNPIVSRNTLLETKDCSTNALGSFAGRGMRQRGLKVGMVYTTL</sequence>
<dbReference type="AlphaFoldDB" id="A0A7S1THB3"/>
<feature type="compositionally biased region" description="Polar residues" evidence="1">
    <location>
        <begin position="31"/>
        <end position="42"/>
    </location>
</feature>